<organism evidence="2 3">
    <name type="scientific">Cereibacter azotoformans</name>
    <dbReference type="NCBI Taxonomy" id="43057"/>
    <lineage>
        <taxon>Bacteria</taxon>
        <taxon>Pseudomonadati</taxon>
        <taxon>Pseudomonadota</taxon>
        <taxon>Alphaproteobacteria</taxon>
        <taxon>Rhodobacterales</taxon>
        <taxon>Paracoccaceae</taxon>
        <taxon>Cereibacter</taxon>
    </lineage>
</organism>
<dbReference type="InterPro" id="IPR050900">
    <property type="entry name" value="Transposase_IS3/IS150/IS904"/>
</dbReference>
<name>A0A2T5KBJ0_9RHOB</name>
<feature type="domain" description="Integrase catalytic" evidence="1">
    <location>
        <begin position="1"/>
        <end position="91"/>
    </location>
</feature>
<dbReference type="AlphaFoldDB" id="A0A2T5KBJ0"/>
<dbReference type="InterPro" id="IPR012337">
    <property type="entry name" value="RNaseH-like_sf"/>
</dbReference>
<dbReference type="PROSITE" id="PS50994">
    <property type="entry name" value="INTEGRASE"/>
    <property type="match status" value="1"/>
</dbReference>
<sequence>MRKGFLCLVAVMDWAIRRGLAWRLSNTMEVDYCIEALEEAIGRQGRPEIFNTDQGCQFTSPRFTGMLMEAAVRISVDGRGRWMDNVIIERL</sequence>
<dbReference type="PANTHER" id="PTHR46889">
    <property type="entry name" value="TRANSPOSASE INSF FOR INSERTION SEQUENCE IS3B-RELATED"/>
    <property type="match status" value="1"/>
</dbReference>
<dbReference type="Proteomes" id="UP000244060">
    <property type="component" value="Unassembled WGS sequence"/>
</dbReference>
<dbReference type="EMBL" id="QAOT01000004">
    <property type="protein sequence ID" value="PTR19759.1"/>
    <property type="molecule type" value="Genomic_DNA"/>
</dbReference>
<accession>A0A2T5KBJ0</accession>
<evidence type="ECO:0000313" key="3">
    <source>
        <dbReference type="Proteomes" id="UP000244060"/>
    </source>
</evidence>
<evidence type="ECO:0000313" key="2">
    <source>
        <dbReference type="EMBL" id="PTR19759.1"/>
    </source>
</evidence>
<dbReference type="Gene3D" id="3.30.420.10">
    <property type="entry name" value="Ribonuclease H-like superfamily/Ribonuclease H"/>
    <property type="match status" value="1"/>
</dbReference>
<gene>
    <name evidence="2" type="ORF">C8J28_104246</name>
</gene>
<dbReference type="InterPro" id="IPR036397">
    <property type="entry name" value="RNaseH_sf"/>
</dbReference>
<dbReference type="OrthoDB" id="9814072at2"/>
<dbReference type="Pfam" id="PF00665">
    <property type="entry name" value="rve"/>
    <property type="match status" value="1"/>
</dbReference>
<dbReference type="InterPro" id="IPR001584">
    <property type="entry name" value="Integrase_cat-core"/>
</dbReference>
<protein>
    <submittedName>
        <fullName evidence="2">Integrase-like protein</fullName>
    </submittedName>
</protein>
<keyword evidence="3" id="KW-1185">Reference proteome</keyword>
<comment type="caution">
    <text evidence="2">The sequence shown here is derived from an EMBL/GenBank/DDBJ whole genome shotgun (WGS) entry which is preliminary data.</text>
</comment>
<dbReference type="PANTHER" id="PTHR46889:SF4">
    <property type="entry name" value="TRANSPOSASE INSO FOR INSERTION SEQUENCE ELEMENT IS911B-RELATED"/>
    <property type="match status" value="1"/>
</dbReference>
<dbReference type="SUPFAM" id="SSF53098">
    <property type="entry name" value="Ribonuclease H-like"/>
    <property type="match status" value="1"/>
</dbReference>
<evidence type="ECO:0000259" key="1">
    <source>
        <dbReference type="PROSITE" id="PS50994"/>
    </source>
</evidence>
<dbReference type="GO" id="GO:0015074">
    <property type="term" value="P:DNA integration"/>
    <property type="evidence" value="ECO:0007669"/>
    <property type="project" value="InterPro"/>
</dbReference>
<proteinExistence type="predicted"/>
<dbReference type="GO" id="GO:0003676">
    <property type="term" value="F:nucleic acid binding"/>
    <property type="evidence" value="ECO:0007669"/>
    <property type="project" value="InterPro"/>
</dbReference>
<reference evidence="2 3" key="1">
    <citation type="submission" date="2018-04" db="EMBL/GenBank/DDBJ databases">
        <title>Genomic Encyclopedia of Type Strains, Phase III (KMG-III): the genomes of soil and plant-associated and newly described type strains.</title>
        <authorList>
            <person name="Whitman W."/>
        </authorList>
    </citation>
    <scope>NUCLEOTIDE SEQUENCE [LARGE SCALE GENOMIC DNA]</scope>
    <source>
        <strain evidence="2 3">KA25</strain>
    </source>
</reference>